<keyword evidence="2" id="KW-1185">Reference proteome</keyword>
<accession>A0A8X8B6P7</accession>
<dbReference type="AlphaFoldDB" id="A0A8X8B6P7"/>
<proteinExistence type="predicted"/>
<sequence length="83" mass="9534">MHLISFADVFGCSPFRSFIRLLLKLMFEWFVVIRSLSTPQRSDRVLVSHMLLQRRLLVTPLVSSTLPLPDKSKNDVFCSPVEA</sequence>
<gene>
    <name evidence="1" type="ORF">Bca52824_016620</name>
</gene>
<name>A0A8X8B6P7_BRACI</name>
<organism evidence="1 2">
    <name type="scientific">Brassica carinata</name>
    <name type="common">Ethiopian mustard</name>
    <name type="synonym">Abyssinian cabbage</name>
    <dbReference type="NCBI Taxonomy" id="52824"/>
    <lineage>
        <taxon>Eukaryota</taxon>
        <taxon>Viridiplantae</taxon>
        <taxon>Streptophyta</taxon>
        <taxon>Embryophyta</taxon>
        <taxon>Tracheophyta</taxon>
        <taxon>Spermatophyta</taxon>
        <taxon>Magnoliopsida</taxon>
        <taxon>eudicotyledons</taxon>
        <taxon>Gunneridae</taxon>
        <taxon>Pentapetalae</taxon>
        <taxon>rosids</taxon>
        <taxon>malvids</taxon>
        <taxon>Brassicales</taxon>
        <taxon>Brassicaceae</taxon>
        <taxon>Brassiceae</taxon>
        <taxon>Brassica</taxon>
    </lineage>
</organism>
<evidence type="ECO:0000313" key="1">
    <source>
        <dbReference type="EMBL" id="KAG2323407.1"/>
    </source>
</evidence>
<comment type="caution">
    <text evidence="1">The sequence shown here is derived from an EMBL/GenBank/DDBJ whole genome shotgun (WGS) entry which is preliminary data.</text>
</comment>
<reference evidence="1 2" key="1">
    <citation type="submission" date="2020-02" db="EMBL/GenBank/DDBJ databases">
        <authorList>
            <person name="Ma Q."/>
            <person name="Huang Y."/>
            <person name="Song X."/>
            <person name="Pei D."/>
        </authorList>
    </citation>
    <scope>NUCLEOTIDE SEQUENCE [LARGE SCALE GENOMIC DNA]</scope>
    <source>
        <strain evidence="1">Sxm20200214</strain>
        <tissue evidence="1">Leaf</tissue>
    </source>
</reference>
<dbReference type="EMBL" id="JAAMPC010000003">
    <property type="protein sequence ID" value="KAG2323407.1"/>
    <property type="molecule type" value="Genomic_DNA"/>
</dbReference>
<evidence type="ECO:0000313" key="2">
    <source>
        <dbReference type="Proteomes" id="UP000886595"/>
    </source>
</evidence>
<protein>
    <submittedName>
        <fullName evidence="1">Uncharacterized protein</fullName>
    </submittedName>
</protein>
<dbReference type="Proteomes" id="UP000886595">
    <property type="component" value="Unassembled WGS sequence"/>
</dbReference>